<dbReference type="InParanoid" id="A0A7J7DXX8"/>
<evidence type="ECO:0000259" key="1">
    <source>
        <dbReference type="SMART" id="SM00256"/>
    </source>
</evidence>
<protein>
    <submittedName>
        <fullName evidence="2">F-box protein SKIP23-like</fullName>
    </submittedName>
</protein>
<evidence type="ECO:0000313" key="3">
    <source>
        <dbReference type="Proteomes" id="UP000593562"/>
    </source>
</evidence>
<dbReference type="Proteomes" id="UP000593562">
    <property type="component" value="Unassembled WGS sequence"/>
</dbReference>
<organism evidence="2 3">
    <name type="scientific">Tripterygium wilfordii</name>
    <name type="common">Thunder God vine</name>
    <dbReference type="NCBI Taxonomy" id="458696"/>
    <lineage>
        <taxon>Eukaryota</taxon>
        <taxon>Viridiplantae</taxon>
        <taxon>Streptophyta</taxon>
        <taxon>Embryophyta</taxon>
        <taxon>Tracheophyta</taxon>
        <taxon>Spermatophyta</taxon>
        <taxon>Magnoliopsida</taxon>
        <taxon>eudicotyledons</taxon>
        <taxon>Gunneridae</taxon>
        <taxon>Pentapetalae</taxon>
        <taxon>rosids</taxon>
        <taxon>fabids</taxon>
        <taxon>Celastrales</taxon>
        <taxon>Celastraceae</taxon>
        <taxon>Tripterygium</taxon>
    </lineage>
</organism>
<dbReference type="EMBL" id="JAAARO010000002">
    <property type="protein sequence ID" value="KAF5751024.1"/>
    <property type="molecule type" value="Genomic_DNA"/>
</dbReference>
<dbReference type="InterPro" id="IPR001810">
    <property type="entry name" value="F-box_dom"/>
</dbReference>
<dbReference type="OrthoDB" id="599103at2759"/>
<dbReference type="Gene3D" id="1.20.1280.50">
    <property type="match status" value="1"/>
</dbReference>
<feature type="domain" description="F-box" evidence="1">
    <location>
        <begin position="7"/>
        <end position="47"/>
    </location>
</feature>
<dbReference type="SUPFAM" id="SSF81383">
    <property type="entry name" value="F-box domain"/>
    <property type="match status" value="1"/>
</dbReference>
<dbReference type="AlphaFoldDB" id="A0A7J7DXX8"/>
<dbReference type="SMART" id="SM00256">
    <property type="entry name" value="FBOX"/>
    <property type="match status" value="1"/>
</dbReference>
<reference evidence="2 3" key="1">
    <citation type="journal article" date="2020" name="Nat. Commun.">
        <title>Genome of Tripterygium wilfordii and identification of cytochrome P450 involved in triptolide biosynthesis.</title>
        <authorList>
            <person name="Tu L."/>
            <person name="Su P."/>
            <person name="Zhang Z."/>
            <person name="Gao L."/>
            <person name="Wang J."/>
            <person name="Hu T."/>
            <person name="Zhou J."/>
            <person name="Zhang Y."/>
            <person name="Zhao Y."/>
            <person name="Liu Y."/>
            <person name="Song Y."/>
            <person name="Tong Y."/>
            <person name="Lu Y."/>
            <person name="Yang J."/>
            <person name="Xu C."/>
            <person name="Jia M."/>
            <person name="Peters R.J."/>
            <person name="Huang L."/>
            <person name="Gao W."/>
        </authorList>
    </citation>
    <scope>NUCLEOTIDE SEQUENCE [LARGE SCALE GENOMIC DNA]</scope>
    <source>
        <strain evidence="3">cv. XIE 37</strain>
        <tissue evidence="2">Leaf</tissue>
    </source>
</reference>
<dbReference type="FunCoup" id="A0A7J7DXX8">
    <property type="interactions" value="2453"/>
</dbReference>
<comment type="caution">
    <text evidence="2">The sequence shown here is derived from an EMBL/GenBank/DDBJ whole genome shotgun (WGS) entry which is preliminary data.</text>
</comment>
<evidence type="ECO:0000313" key="2">
    <source>
        <dbReference type="EMBL" id="KAF5751024.1"/>
    </source>
</evidence>
<dbReference type="Pfam" id="PF12937">
    <property type="entry name" value="F-box-like"/>
    <property type="match status" value="1"/>
</dbReference>
<keyword evidence="3" id="KW-1185">Reference proteome</keyword>
<dbReference type="CDD" id="cd09917">
    <property type="entry name" value="F-box_SF"/>
    <property type="match status" value="1"/>
</dbReference>
<gene>
    <name evidence="2" type="ORF">HS088_TW02G00034</name>
</gene>
<dbReference type="InterPro" id="IPR036047">
    <property type="entry name" value="F-box-like_dom_sf"/>
</dbReference>
<accession>A0A7J7DXX8</accession>
<proteinExistence type="predicted"/>
<sequence>MADWSQLPPELLDQIAKSLQAPFDLLRFRSVCSAWRYSVTSEPRRLSLDYIILPNDGMSDTTFGFHLSKRSILLLLQSTPLCNQEDPIPCPAWVIKIEEDVPNRKSLLNPLSRHRYSPLPSYFPRVLDLSGIRVCELGQEYVLHYMNYKHVIGDGNLYMEKVALKWVNIESHGDFVLLTIHVSGKLALFMSGNKSWTTINDMSSLYDDVILFKGEFLAVDNTGRTVNVEVSGSPPELSLVANPVFGGDKKYLVESDGQLLMVDMYLSMDATEGGPLGFGEEFLEHLAVYMSEKTVRFKVYKLDEEMQMWVVMMNLGNKVLFLGDHSTFAASASDLSLPNGNCIFFVDNFFYVSRDYCGGDEDGEMGGGRDIGVFHLESSCIGPLGNYPQYSKLFWPPPRWVFS</sequence>
<dbReference type="PANTHER" id="PTHR47123:SF15">
    <property type="entry name" value="F-BOX PROTEIN SKIP23"/>
    <property type="match status" value="1"/>
</dbReference>
<dbReference type="Pfam" id="PF03478">
    <property type="entry name" value="Beta-prop_KIB1-4"/>
    <property type="match status" value="1"/>
</dbReference>
<name>A0A7J7DXX8_TRIWF</name>
<dbReference type="PANTHER" id="PTHR47123">
    <property type="entry name" value="F-BOX PROTEIN SKIP23"/>
    <property type="match status" value="1"/>
</dbReference>
<dbReference type="InterPro" id="IPR005174">
    <property type="entry name" value="KIB1-4_b-propeller"/>
</dbReference>
<dbReference type="InterPro" id="IPR051304">
    <property type="entry name" value="SCF_F-box_domain"/>
</dbReference>